<keyword evidence="3" id="KW-1185">Reference proteome</keyword>
<evidence type="ECO:0000313" key="2">
    <source>
        <dbReference type="EMBL" id="KIH99511.1"/>
    </source>
</evidence>
<gene>
    <name evidence="2" type="ORF">LP52_06320</name>
</gene>
<protein>
    <recommendedName>
        <fullName evidence="4">DUF1772 domain-containing protein</fullName>
    </recommendedName>
</protein>
<evidence type="ECO:0000256" key="1">
    <source>
        <dbReference type="SAM" id="Phobius"/>
    </source>
</evidence>
<reference evidence="3" key="1">
    <citation type="journal article" date="2015" name="Chem. Biol.">
        <title>Structure, bioactivity, and resistance mechanism of streptomonomicin, an unusual lasso Peptide from an understudied halophilic actinomycete.</title>
        <authorList>
            <person name="Metelev M."/>
            <person name="Tietz J.I."/>
            <person name="Melby J.O."/>
            <person name="Blair P.M."/>
            <person name="Zhu L."/>
            <person name="Livnat I."/>
            <person name="Severinov K."/>
            <person name="Mitchell D.A."/>
        </authorList>
    </citation>
    <scope>NUCLEOTIDE SEQUENCE [LARGE SCALE GENOMIC DNA]</scope>
    <source>
        <strain evidence="3">YIM 90003</strain>
    </source>
</reference>
<keyword evidence="1" id="KW-0472">Membrane</keyword>
<dbReference type="InterPro" id="IPR013901">
    <property type="entry name" value="Anthrone_oxy"/>
</dbReference>
<name>A0A0C2JDP3_9ACTN</name>
<accession>A0A0C2JDP3</accession>
<comment type="caution">
    <text evidence="2">The sequence shown here is derived from an EMBL/GenBank/DDBJ whole genome shotgun (WGS) entry which is preliminary data.</text>
</comment>
<keyword evidence="1" id="KW-0812">Transmembrane</keyword>
<proteinExistence type="predicted"/>
<feature type="transmembrane region" description="Helical" evidence="1">
    <location>
        <begin position="84"/>
        <end position="105"/>
    </location>
</feature>
<feature type="transmembrane region" description="Helical" evidence="1">
    <location>
        <begin position="6"/>
        <end position="31"/>
    </location>
</feature>
<dbReference type="EMBL" id="JROO01000010">
    <property type="protein sequence ID" value="KIH99511.1"/>
    <property type="molecule type" value="Genomic_DNA"/>
</dbReference>
<dbReference type="Proteomes" id="UP000031675">
    <property type="component" value="Unassembled WGS sequence"/>
</dbReference>
<dbReference type="Pfam" id="PF08592">
    <property type="entry name" value="Anthrone_oxy"/>
    <property type="match status" value="1"/>
</dbReference>
<sequence length="160" mass="17158">MELAILLSLSVAAVATGMVAGLFFVFSCAVMPALRRVSDPVFIEVMQRINVAILNGWFLLVFLGAPVATALTAVLALVRGERGILIPVVAALVLYLAMTAITRLFNIRMNDELDRSGPGGGTDPAAVRRRFEEPWTGWNTVRTLLSTASAACLAWTLALL</sequence>
<evidence type="ECO:0000313" key="3">
    <source>
        <dbReference type="Proteomes" id="UP000031675"/>
    </source>
</evidence>
<keyword evidence="1" id="KW-1133">Transmembrane helix</keyword>
<evidence type="ECO:0008006" key="4">
    <source>
        <dbReference type="Google" id="ProtNLM"/>
    </source>
</evidence>
<feature type="transmembrane region" description="Helical" evidence="1">
    <location>
        <begin position="52"/>
        <end position="78"/>
    </location>
</feature>
<dbReference type="OrthoDB" id="428263at2"/>
<organism evidence="2 3">
    <name type="scientific">Streptomonospora alba</name>
    <dbReference type="NCBI Taxonomy" id="183763"/>
    <lineage>
        <taxon>Bacteria</taxon>
        <taxon>Bacillati</taxon>
        <taxon>Actinomycetota</taxon>
        <taxon>Actinomycetes</taxon>
        <taxon>Streptosporangiales</taxon>
        <taxon>Nocardiopsidaceae</taxon>
        <taxon>Streptomonospora</taxon>
    </lineage>
</organism>
<dbReference type="AlphaFoldDB" id="A0A0C2JDP3"/>